<comment type="subcellular location">
    <subcellularLocation>
        <location evidence="5">Cytoplasm</location>
    </subcellularLocation>
</comment>
<dbReference type="Pfam" id="PF03652">
    <property type="entry name" value="RuvX"/>
    <property type="match status" value="1"/>
</dbReference>
<sequence length="140" mass="16076">MKILAIDFGLKRIGLAIGDTDLKIANGLTTIEIKNNNFMLAIHQIKKNINNYGPIDLILLGYPTKLDNQTSSITLAVENFKNLLSENIKISVQFYDENYSTKNTISFYKEFADLKMSQIKKIKDKMAAQYFLQKYLDEKK</sequence>
<evidence type="ECO:0000256" key="3">
    <source>
        <dbReference type="ARBA" id="ARBA00022722"/>
    </source>
</evidence>
<dbReference type="EC" id="3.1.-.-" evidence="5"/>
<dbReference type="Proteomes" id="UP000030066">
    <property type="component" value="Chromosome"/>
</dbReference>
<dbReference type="CDD" id="cd16964">
    <property type="entry name" value="YqgF"/>
    <property type="match status" value="1"/>
</dbReference>
<evidence type="ECO:0000259" key="6">
    <source>
        <dbReference type="SMART" id="SM00732"/>
    </source>
</evidence>
<dbReference type="InterPro" id="IPR012337">
    <property type="entry name" value="RNaseH-like_sf"/>
</dbReference>
<dbReference type="AlphaFoldDB" id="A0A097STL4"/>
<dbReference type="GO" id="GO:0016788">
    <property type="term" value="F:hydrolase activity, acting on ester bonds"/>
    <property type="evidence" value="ECO:0007669"/>
    <property type="project" value="UniProtKB-UniRule"/>
</dbReference>
<dbReference type="InterPro" id="IPR005227">
    <property type="entry name" value="YqgF"/>
</dbReference>
<dbReference type="GO" id="GO:0004518">
    <property type="term" value="F:nuclease activity"/>
    <property type="evidence" value="ECO:0007669"/>
    <property type="project" value="UniProtKB-KW"/>
</dbReference>
<accession>A0A097STL4</accession>
<keyword evidence="3 5" id="KW-0540">Nuclease</keyword>
<evidence type="ECO:0000256" key="5">
    <source>
        <dbReference type="HAMAP-Rule" id="MF_00651"/>
    </source>
</evidence>
<dbReference type="Gene3D" id="3.30.420.140">
    <property type="entry name" value="YqgF/RNase H-like domain"/>
    <property type="match status" value="1"/>
</dbReference>
<proteinExistence type="inferred from homology"/>
<dbReference type="STRING" id="1318617.MGM1_5540"/>
<evidence type="ECO:0000313" key="8">
    <source>
        <dbReference type="Proteomes" id="UP000030066"/>
    </source>
</evidence>
<dbReference type="SMART" id="SM00732">
    <property type="entry name" value="YqgFc"/>
    <property type="match status" value="1"/>
</dbReference>
<comment type="similarity">
    <text evidence="5">Belongs to the YqgF HJR family.</text>
</comment>
<keyword evidence="4 5" id="KW-0378">Hydrolase</keyword>
<gene>
    <name evidence="7" type="ORF">MGM1_5540</name>
</gene>
<organism evidence="7 8">
    <name type="scientific">Candidatus Malacoplasma girerdii</name>
    <dbReference type="NCBI Taxonomy" id="1318617"/>
    <lineage>
        <taxon>Bacteria</taxon>
        <taxon>Bacillati</taxon>
        <taxon>Mycoplasmatota</taxon>
        <taxon>Mycoplasmoidales</taxon>
        <taxon>Mycoplasmoidaceae</taxon>
        <taxon>Malacoplasma</taxon>
    </lineage>
</organism>
<dbReference type="HAMAP" id="MF_00651">
    <property type="entry name" value="Nuclease_YqgF"/>
    <property type="match status" value="1"/>
</dbReference>
<dbReference type="GO" id="GO:0000967">
    <property type="term" value="P:rRNA 5'-end processing"/>
    <property type="evidence" value="ECO:0007669"/>
    <property type="project" value="UniProtKB-UniRule"/>
</dbReference>
<evidence type="ECO:0000256" key="1">
    <source>
        <dbReference type="ARBA" id="ARBA00022490"/>
    </source>
</evidence>
<name>A0A097STL4_9BACT</name>
<dbReference type="EMBL" id="CP007711">
    <property type="protein sequence ID" value="AIV03912.1"/>
    <property type="molecule type" value="Genomic_DNA"/>
</dbReference>
<dbReference type="KEGG" id="mgj:MGM1_5540"/>
<comment type="function">
    <text evidence="5">Could be a nuclease involved in processing of the 5'-end of pre-16S rRNA.</text>
</comment>
<keyword evidence="1 5" id="KW-0963">Cytoplasm</keyword>
<evidence type="ECO:0000256" key="4">
    <source>
        <dbReference type="ARBA" id="ARBA00022801"/>
    </source>
</evidence>
<dbReference type="InterPro" id="IPR006641">
    <property type="entry name" value="YqgF/RNaseH-like_dom"/>
</dbReference>
<dbReference type="eggNOG" id="COG0816">
    <property type="taxonomic scope" value="Bacteria"/>
</dbReference>
<dbReference type="NCBIfam" id="TIGR00250">
    <property type="entry name" value="RNAse_H_YqgF"/>
    <property type="match status" value="1"/>
</dbReference>
<keyword evidence="2 5" id="KW-0690">Ribosome biogenesis</keyword>
<dbReference type="PANTHER" id="PTHR33317">
    <property type="entry name" value="POLYNUCLEOTIDYL TRANSFERASE, RIBONUCLEASE H-LIKE SUPERFAMILY PROTEIN"/>
    <property type="match status" value="1"/>
</dbReference>
<protein>
    <recommendedName>
        <fullName evidence="5">Putative pre-16S rRNA nuclease</fullName>
        <ecNumber evidence="5">3.1.-.-</ecNumber>
    </recommendedName>
</protein>
<reference evidence="7 8" key="1">
    <citation type="journal article" date="2014" name="PLoS ONE">
        <title>An emerging Mycoplasma associated with trichomoniasis, vaginal infection and disease.</title>
        <authorList>
            <consortium name="Vaginal Microbiome Consortium"/>
            <person name="Fettweis J.M."/>
            <person name="Serrano M.G."/>
            <person name="Huang B."/>
            <person name="Brooks J.P."/>
            <person name="Glascock A.L."/>
            <person name="Sheth N.U."/>
            <person name="Strauss J.F.III."/>
            <person name="Jefferson K.K."/>
            <person name="Buck G.A."/>
        </authorList>
    </citation>
    <scope>NUCLEOTIDE SEQUENCE [LARGE SCALE GENOMIC DNA]</scope>
    <source>
        <strain evidence="7 8">VCU_M1</strain>
    </source>
</reference>
<evidence type="ECO:0000313" key="7">
    <source>
        <dbReference type="EMBL" id="AIV03912.1"/>
    </source>
</evidence>
<feature type="domain" description="YqgF/RNase H-like" evidence="6">
    <location>
        <begin position="1"/>
        <end position="104"/>
    </location>
</feature>
<evidence type="ECO:0000256" key="2">
    <source>
        <dbReference type="ARBA" id="ARBA00022517"/>
    </source>
</evidence>
<keyword evidence="8" id="KW-1185">Reference proteome</keyword>
<dbReference type="GO" id="GO:0005829">
    <property type="term" value="C:cytosol"/>
    <property type="evidence" value="ECO:0007669"/>
    <property type="project" value="TreeGrafter"/>
</dbReference>
<dbReference type="InterPro" id="IPR037027">
    <property type="entry name" value="YqgF/RNaseH-like_dom_sf"/>
</dbReference>
<dbReference type="HOGENOM" id="CLU_098240_2_1_14"/>
<dbReference type="SUPFAM" id="SSF53098">
    <property type="entry name" value="Ribonuclease H-like"/>
    <property type="match status" value="1"/>
</dbReference>
<dbReference type="PANTHER" id="PTHR33317:SF4">
    <property type="entry name" value="POLYNUCLEOTIDYL TRANSFERASE, RIBONUCLEASE H-LIKE SUPERFAMILY PROTEIN"/>
    <property type="match status" value="1"/>
</dbReference>